<protein>
    <recommendedName>
        <fullName evidence="3">Tetratricopeptide repeat protein</fullName>
    </recommendedName>
</protein>
<evidence type="ECO:0000313" key="1">
    <source>
        <dbReference type="EMBL" id="CAG9324289.1"/>
    </source>
</evidence>
<comment type="caution">
    <text evidence="1">The sequence shown here is derived from an EMBL/GenBank/DDBJ whole genome shotgun (WGS) entry which is preliminary data.</text>
</comment>
<proteinExistence type="predicted"/>
<dbReference type="AlphaFoldDB" id="A0AAU9JII6"/>
<dbReference type="InterPro" id="IPR011990">
    <property type="entry name" value="TPR-like_helical_dom_sf"/>
</dbReference>
<dbReference type="Gene3D" id="1.25.40.10">
    <property type="entry name" value="Tetratricopeptide repeat domain"/>
    <property type="match status" value="1"/>
</dbReference>
<accession>A0AAU9JII6</accession>
<gene>
    <name evidence="1" type="ORF">BSTOLATCC_MIC36084</name>
</gene>
<sequence>MFLKSQNFVFSYFYGKSDYEKCRVILLRVNEILENNVHQKFRMPCYFIQWAELYISLNEIEKAEKCLSKAEKLLFSQKNIAIKDLSCIGDYIDVANIYINLSNNSDKTNFQKAEKILKYVEEVVNEKRRNDRFSKLAIYYCLGKLYFKEQRWEYSKLYNQKSFDLYKKFTYNPNVARDLKHRIDSLMKYWKFMDRKFKINT</sequence>
<dbReference type="EMBL" id="CAJZBQ010000036">
    <property type="protein sequence ID" value="CAG9324289.1"/>
    <property type="molecule type" value="Genomic_DNA"/>
</dbReference>
<name>A0AAU9JII6_9CILI</name>
<organism evidence="1 2">
    <name type="scientific">Blepharisma stoltei</name>
    <dbReference type="NCBI Taxonomy" id="1481888"/>
    <lineage>
        <taxon>Eukaryota</taxon>
        <taxon>Sar</taxon>
        <taxon>Alveolata</taxon>
        <taxon>Ciliophora</taxon>
        <taxon>Postciliodesmatophora</taxon>
        <taxon>Heterotrichea</taxon>
        <taxon>Heterotrichida</taxon>
        <taxon>Blepharismidae</taxon>
        <taxon>Blepharisma</taxon>
    </lineage>
</organism>
<dbReference type="Proteomes" id="UP001162131">
    <property type="component" value="Unassembled WGS sequence"/>
</dbReference>
<evidence type="ECO:0008006" key="3">
    <source>
        <dbReference type="Google" id="ProtNLM"/>
    </source>
</evidence>
<evidence type="ECO:0000313" key="2">
    <source>
        <dbReference type="Proteomes" id="UP001162131"/>
    </source>
</evidence>
<reference evidence="1" key="1">
    <citation type="submission" date="2021-09" db="EMBL/GenBank/DDBJ databases">
        <authorList>
            <consortium name="AG Swart"/>
            <person name="Singh M."/>
            <person name="Singh A."/>
            <person name="Seah K."/>
            <person name="Emmerich C."/>
        </authorList>
    </citation>
    <scope>NUCLEOTIDE SEQUENCE</scope>
    <source>
        <strain evidence="1">ATCC30299</strain>
    </source>
</reference>
<dbReference type="SUPFAM" id="SSF48452">
    <property type="entry name" value="TPR-like"/>
    <property type="match status" value="1"/>
</dbReference>
<keyword evidence="2" id="KW-1185">Reference proteome</keyword>